<dbReference type="Proteomes" id="UP001324115">
    <property type="component" value="Unassembled WGS sequence"/>
</dbReference>
<proteinExistence type="predicted"/>
<comment type="caution">
    <text evidence="1">The sequence shown here is derived from an EMBL/GenBank/DDBJ whole genome shotgun (WGS) entry which is preliminary data.</text>
</comment>
<organism evidence="1 2">
    <name type="scientific">Quercus rubra</name>
    <name type="common">Northern red oak</name>
    <name type="synonym">Quercus borealis</name>
    <dbReference type="NCBI Taxonomy" id="3512"/>
    <lineage>
        <taxon>Eukaryota</taxon>
        <taxon>Viridiplantae</taxon>
        <taxon>Streptophyta</taxon>
        <taxon>Embryophyta</taxon>
        <taxon>Tracheophyta</taxon>
        <taxon>Spermatophyta</taxon>
        <taxon>Magnoliopsida</taxon>
        <taxon>eudicotyledons</taxon>
        <taxon>Gunneridae</taxon>
        <taxon>Pentapetalae</taxon>
        <taxon>rosids</taxon>
        <taxon>fabids</taxon>
        <taxon>Fagales</taxon>
        <taxon>Fagaceae</taxon>
        <taxon>Quercus</taxon>
    </lineage>
</organism>
<protein>
    <submittedName>
        <fullName evidence="1">Uncharacterized protein</fullName>
    </submittedName>
</protein>
<accession>A0AAN7FH80</accession>
<dbReference type="EMBL" id="JAXUIC010000004">
    <property type="protein sequence ID" value="KAK4593415.1"/>
    <property type="molecule type" value="Genomic_DNA"/>
</dbReference>
<name>A0AAN7FH80_QUERU</name>
<sequence length="73" mass="8115">MAMATRRGNCINIKRVIGILAKQMTGLKIHDCSCSIRKRATEKAVIMAAIEKKRVERPIIIFLGKDSRKSSSA</sequence>
<gene>
    <name evidence="1" type="ORF">RGQ29_017503</name>
</gene>
<evidence type="ECO:0000313" key="2">
    <source>
        <dbReference type="Proteomes" id="UP001324115"/>
    </source>
</evidence>
<evidence type="ECO:0000313" key="1">
    <source>
        <dbReference type="EMBL" id="KAK4593415.1"/>
    </source>
</evidence>
<keyword evidence="2" id="KW-1185">Reference proteome</keyword>
<dbReference type="AlphaFoldDB" id="A0AAN7FH80"/>
<reference evidence="1 2" key="1">
    <citation type="journal article" date="2023" name="G3 (Bethesda)">
        <title>A haplotype-resolved chromosome-scale genome for Quercus rubra L. provides insights into the genetics of adaptive traits for red oak species.</title>
        <authorList>
            <person name="Kapoor B."/>
            <person name="Jenkins J."/>
            <person name="Schmutz J."/>
            <person name="Zhebentyayeva T."/>
            <person name="Kuelheim C."/>
            <person name="Coggeshall M."/>
            <person name="Heim C."/>
            <person name="Lasky J.R."/>
            <person name="Leites L."/>
            <person name="Islam-Faridi N."/>
            <person name="Romero-Severson J."/>
            <person name="DeLeo V.L."/>
            <person name="Lucas S.M."/>
            <person name="Lazic D."/>
            <person name="Gailing O."/>
            <person name="Carlson J."/>
            <person name="Staton M."/>
        </authorList>
    </citation>
    <scope>NUCLEOTIDE SEQUENCE [LARGE SCALE GENOMIC DNA]</scope>
    <source>
        <strain evidence="1">Pseudo-F2</strain>
    </source>
</reference>